<dbReference type="InterPro" id="IPR036390">
    <property type="entry name" value="WH_DNA-bd_sf"/>
</dbReference>
<name>A0ABN4FPQ1_9BURK</name>
<evidence type="ECO:0000259" key="1">
    <source>
        <dbReference type="Pfam" id="PF03551"/>
    </source>
</evidence>
<sequence length="192" mass="21526">MPLAHALMTSLLEKPSSGYDLARRFDKSIGFFWRATHQQIYRELARMEAAGWIDSMAAPDGGRTRKRVYRVRDAGRDELLSWAGTRTEPSDLRDDLMVRLRADAAIGPLGLQPELARRAALHAQKLAAYRAIEARDFPSGGTAPPLSREAALQRHILRLGVRYEQGWLDWTREALQLLAHWDGATAADLPSP</sequence>
<dbReference type="Gene3D" id="1.10.10.10">
    <property type="entry name" value="Winged helix-like DNA-binding domain superfamily/Winged helix DNA-binding domain"/>
    <property type="match status" value="1"/>
</dbReference>
<feature type="domain" description="Transcription regulator PadR N-terminal" evidence="1">
    <location>
        <begin position="10"/>
        <end position="79"/>
    </location>
</feature>
<dbReference type="Pfam" id="PF10400">
    <property type="entry name" value="Vir_act_alpha_C"/>
    <property type="match status" value="1"/>
</dbReference>
<dbReference type="InterPro" id="IPR018309">
    <property type="entry name" value="Tscrpt_reg_PadR_C"/>
</dbReference>
<dbReference type="InterPro" id="IPR036388">
    <property type="entry name" value="WH-like_DNA-bd_sf"/>
</dbReference>
<reference evidence="4" key="1">
    <citation type="submission" date="2015-02" db="EMBL/GenBank/DDBJ databases">
        <title>Complete Genome Sequencing of Pandoraea vervacti NS15 sp. nov.</title>
        <authorList>
            <person name="Chan K.-G."/>
        </authorList>
    </citation>
    <scope>NUCLEOTIDE SEQUENCE [LARGE SCALE GENOMIC DNA]</scope>
    <source>
        <strain evidence="4">NS15</strain>
    </source>
</reference>
<dbReference type="RefSeq" id="WP_044455729.1">
    <property type="nucleotide sequence ID" value="NZ_CP010897.2"/>
</dbReference>
<dbReference type="PANTHER" id="PTHR43252">
    <property type="entry name" value="TRANSCRIPTIONAL REGULATOR YQJI"/>
    <property type="match status" value="1"/>
</dbReference>
<feature type="domain" description="Transcription regulator PadR C-terminal" evidence="2">
    <location>
        <begin position="92"/>
        <end position="178"/>
    </location>
</feature>
<evidence type="ECO:0000259" key="2">
    <source>
        <dbReference type="Pfam" id="PF10400"/>
    </source>
</evidence>
<dbReference type="Gene3D" id="6.10.140.190">
    <property type="match status" value="1"/>
</dbReference>
<evidence type="ECO:0000313" key="4">
    <source>
        <dbReference type="Proteomes" id="UP000035085"/>
    </source>
</evidence>
<gene>
    <name evidence="3" type="ORF">UC34_12020</name>
</gene>
<dbReference type="SUPFAM" id="SSF46785">
    <property type="entry name" value="Winged helix' DNA-binding domain"/>
    <property type="match status" value="1"/>
</dbReference>
<proteinExistence type="predicted"/>
<accession>A0ABN4FPQ1</accession>
<protein>
    <submittedName>
        <fullName evidence="3">PadR family transcriptional regulator</fullName>
    </submittedName>
</protein>
<organism evidence="3 4">
    <name type="scientific">Pandoraea vervacti</name>
    <dbReference type="NCBI Taxonomy" id="656178"/>
    <lineage>
        <taxon>Bacteria</taxon>
        <taxon>Pseudomonadati</taxon>
        <taxon>Pseudomonadota</taxon>
        <taxon>Betaproteobacteria</taxon>
        <taxon>Burkholderiales</taxon>
        <taxon>Burkholderiaceae</taxon>
        <taxon>Pandoraea</taxon>
    </lineage>
</organism>
<evidence type="ECO:0000313" key="3">
    <source>
        <dbReference type="EMBL" id="AJP57537.1"/>
    </source>
</evidence>
<dbReference type="EMBL" id="CP010897">
    <property type="protein sequence ID" value="AJP57537.1"/>
    <property type="molecule type" value="Genomic_DNA"/>
</dbReference>
<dbReference type="PANTHER" id="PTHR43252:SF4">
    <property type="entry name" value="TRANSCRIPTIONAL REGULATORY PROTEIN"/>
    <property type="match status" value="1"/>
</dbReference>
<keyword evidence="4" id="KW-1185">Reference proteome</keyword>
<dbReference type="Proteomes" id="UP000035085">
    <property type="component" value="Chromosome"/>
</dbReference>
<dbReference type="InterPro" id="IPR005149">
    <property type="entry name" value="Tscrpt_reg_PadR_N"/>
</dbReference>
<dbReference type="Pfam" id="PF03551">
    <property type="entry name" value="PadR"/>
    <property type="match status" value="1"/>
</dbReference>